<evidence type="ECO:0000256" key="4">
    <source>
        <dbReference type="ARBA" id="ARBA00022989"/>
    </source>
</evidence>
<feature type="transmembrane region" description="Helical" evidence="6">
    <location>
        <begin position="23"/>
        <end position="44"/>
    </location>
</feature>
<reference evidence="7 8" key="1">
    <citation type="submission" date="2022-06" db="EMBL/GenBank/DDBJ databases">
        <title>Isolation of gut microbiota from human fecal samples.</title>
        <authorList>
            <person name="Pamer E.G."/>
            <person name="Barat B."/>
            <person name="Waligurski E."/>
            <person name="Medina S."/>
            <person name="Paddock L."/>
            <person name="Mostad J."/>
        </authorList>
    </citation>
    <scope>NUCLEOTIDE SEQUENCE [LARGE SCALE GENOMIC DNA]</scope>
    <source>
        <strain evidence="7 8">SL.3.17</strain>
    </source>
</reference>
<feature type="transmembrane region" description="Helical" evidence="6">
    <location>
        <begin position="106"/>
        <end position="126"/>
    </location>
</feature>
<dbReference type="PANTHER" id="PTHR42770:SF8">
    <property type="entry name" value="PUTRESCINE IMPORTER PUUP"/>
    <property type="match status" value="1"/>
</dbReference>
<keyword evidence="2" id="KW-1003">Cell membrane</keyword>
<keyword evidence="3 6" id="KW-0812">Transmembrane</keyword>
<dbReference type="EMBL" id="JANFXK010000014">
    <property type="protein sequence ID" value="MCQ4637600.1"/>
    <property type="molecule type" value="Genomic_DNA"/>
</dbReference>
<dbReference type="Gene3D" id="1.20.1740.10">
    <property type="entry name" value="Amino acid/polyamine transporter I"/>
    <property type="match status" value="1"/>
</dbReference>
<feature type="transmembrane region" description="Helical" evidence="6">
    <location>
        <begin position="370"/>
        <end position="389"/>
    </location>
</feature>
<feature type="transmembrane region" description="Helical" evidence="6">
    <location>
        <begin position="289"/>
        <end position="309"/>
    </location>
</feature>
<feature type="transmembrane region" description="Helical" evidence="6">
    <location>
        <begin position="241"/>
        <end position="260"/>
    </location>
</feature>
<evidence type="ECO:0000256" key="6">
    <source>
        <dbReference type="SAM" id="Phobius"/>
    </source>
</evidence>
<sequence>MSNNPDVVQGGKELNRILTFKNLIIFGIAYMSFTTATTYTGIIGEMTHGAVALTYIVATIAMCFTAFSYAKMVRIYPVAGSAYTYTSNTINPHVGFMTGWVMMLDYALLSVLSYILLGEYCSILLPSVHPKVFLIVFCLVFTVVQYVGINFVSKANNIFVFLSGIFIVAFMFVMVRLIVGEGGFLSLFDLQGIVNTSELPNVGWGTIFAGSSIVVLSFLGCDAVTTLAEETIKPEKTVGRAIIAITIGMGAYFVVINYLMQLSWPTGWREFADPDTAVVELMERVAGSAMAYIYTGIFVITCIACSLAAQTSASRLLYGMGKDGVFPRKFFGYVHPKFKTPSKNILLVTGLVIAIGSFIDLLSIASIINFGALAGFVMVNLSVIVHYFIKEKRRRSLWDIIKYLISPLIGAAVCFIIWINLDRAALILGGAWALFGFLYLAITTKGFKLAPKRLSFDEDDPSEHQ</sequence>
<dbReference type="Proteomes" id="UP001524502">
    <property type="component" value="Unassembled WGS sequence"/>
</dbReference>
<feature type="transmembrane region" description="Helical" evidence="6">
    <location>
        <begin position="159"/>
        <end position="179"/>
    </location>
</feature>
<evidence type="ECO:0000313" key="8">
    <source>
        <dbReference type="Proteomes" id="UP001524502"/>
    </source>
</evidence>
<dbReference type="InterPro" id="IPR050367">
    <property type="entry name" value="APC_superfamily"/>
</dbReference>
<evidence type="ECO:0000256" key="2">
    <source>
        <dbReference type="ARBA" id="ARBA00022475"/>
    </source>
</evidence>
<evidence type="ECO:0000313" key="7">
    <source>
        <dbReference type="EMBL" id="MCQ4637600.1"/>
    </source>
</evidence>
<keyword evidence="8" id="KW-1185">Reference proteome</keyword>
<gene>
    <name evidence="7" type="ORF">NE619_12770</name>
</gene>
<keyword evidence="5 6" id="KW-0472">Membrane</keyword>
<feature type="transmembrane region" description="Helical" evidence="6">
    <location>
        <begin position="199"/>
        <end position="220"/>
    </location>
</feature>
<evidence type="ECO:0000256" key="1">
    <source>
        <dbReference type="ARBA" id="ARBA00004651"/>
    </source>
</evidence>
<keyword evidence="4 6" id="KW-1133">Transmembrane helix</keyword>
<dbReference type="RefSeq" id="WP_256132787.1">
    <property type="nucleotide sequence ID" value="NZ_JANFXK010000014.1"/>
</dbReference>
<evidence type="ECO:0000256" key="3">
    <source>
        <dbReference type="ARBA" id="ARBA00022692"/>
    </source>
</evidence>
<evidence type="ECO:0000256" key="5">
    <source>
        <dbReference type="ARBA" id="ARBA00023136"/>
    </source>
</evidence>
<organism evidence="7 8">
    <name type="scientific">Anaerovorax odorimutans</name>
    <dbReference type="NCBI Taxonomy" id="109327"/>
    <lineage>
        <taxon>Bacteria</taxon>
        <taxon>Bacillati</taxon>
        <taxon>Bacillota</taxon>
        <taxon>Clostridia</taxon>
        <taxon>Peptostreptococcales</taxon>
        <taxon>Anaerovoracaceae</taxon>
        <taxon>Anaerovorax</taxon>
    </lineage>
</organism>
<comment type="subcellular location">
    <subcellularLocation>
        <location evidence="1">Cell membrane</location>
        <topology evidence="1">Multi-pass membrane protein</topology>
    </subcellularLocation>
</comment>
<feature type="transmembrane region" description="Helical" evidence="6">
    <location>
        <begin position="132"/>
        <end position="152"/>
    </location>
</feature>
<feature type="transmembrane region" description="Helical" evidence="6">
    <location>
        <begin position="345"/>
        <end position="364"/>
    </location>
</feature>
<feature type="transmembrane region" description="Helical" evidence="6">
    <location>
        <begin position="401"/>
        <end position="419"/>
    </location>
</feature>
<feature type="transmembrane region" description="Helical" evidence="6">
    <location>
        <begin position="50"/>
        <end position="70"/>
    </location>
</feature>
<proteinExistence type="predicted"/>
<comment type="caution">
    <text evidence="7">The sequence shown here is derived from an EMBL/GenBank/DDBJ whole genome shotgun (WGS) entry which is preliminary data.</text>
</comment>
<protein>
    <submittedName>
        <fullName evidence="7">APC family permease</fullName>
    </submittedName>
</protein>
<dbReference type="PIRSF" id="PIRSF006060">
    <property type="entry name" value="AA_transporter"/>
    <property type="match status" value="1"/>
</dbReference>
<dbReference type="InterPro" id="IPR002293">
    <property type="entry name" value="AA/rel_permease1"/>
</dbReference>
<dbReference type="PANTHER" id="PTHR42770">
    <property type="entry name" value="AMINO ACID TRANSPORTER-RELATED"/>
    <property type="match status" value="1"/>
</dbReference>
<name>A0ABT1RQZ0_9FIRM</name>
<dbReference type="Pfam" id="PF13520">
    <property type="entry name" value="AA_permease_2"/>
    <property type="match status" value="1"/>
</dbReference>
<accession>A0ABT1RQZ0</accession>
<feature type="transmembrane region" description="Helical" evidence="6">
    <location>
        <begin position="425"/>
        <end position="442"/>
    </location>
</feature>